<proteinExistence type="predicted"/>
<gene>
    <name evidence="3" type="primary">LOC108743864</name>
</gene>
<dbReference type="RefSeq" id="XP_018334964.1">
    <property type="nucleotide sequence ID" value="XM_018479462.1"/>
</dbReference>
<dbReference type="Proteomes" id="UP000192223">
    <property type="component" value="Unplaced"/>
</dbReference>
<dbReference type="GeneID" id="108743864"/>
<keyword evidence="2" id="KW-1185">Reference proteome</keyword>
<dbReference type="STRING" id="224129.A0A1W4XG34"/>
<protein>
    <submittedName>
        <fullName evidence="3">Uncharacterized protein LOC108743864</fullName>
    </submittedName>
</protein>
<name>A0A1W4XG34_AGRPL</name>
<dbReference type="OrthoDB" id="205745at2759"/>
<accession>A0A1W4XG34</accession>
<reference evidence="3" key="1">
    <citation type="submission" date="2025-08" db="UniProtKB">
        <authorList>
            <consortium name="RefSeq"/>
        </authorList>
    </citation>
    <scope>IDENTIFICATION</scope>
    <source>
        <tissue evidence="3">Entire body</tissue>
    </source>
</reference>
<dbReference type="InParanoid" id="A0A1W4XG34"/>
<sequence>MFLVLTMPSRANKNFPYHVRTSQIGIMEVAGPNSPGHFNHYPYEPSADPYEQTVIIPLTKRTEELFGGIYAHKLNSSTRSTNNSQNNLMKDVEERRLAIDIIPDSRMQNVLSWAIAKDCSSLSVPTFERIYQGDSFRSTQSRRDETENPYSSPTFEVQKRTEFPRNDFSDYIKDVPVELFTVSKMVVTTTSQNNHGKEERND</sequence>
<organism evidence="2 3">
    <name type="scientific">Agrilus planipennis</name>
    <name type="common">Emerald ash borer</name>
    <name type="synonym">Agrilus marcopoli</name>
    <dbReference type="NCBI Taxonomy" id="224129"/>
    <lineage>
        <taxon>Eukaryota</taxon>
        <taxon>Metazoa</taxon>
        <taxon>Ecdysozoa</taxon>
        <taxon>Arthropoda</taxon>
        <taxon>Hexapoda</taxon>
        <taxon>Insecta</taxon>
        <taxon>Pterygota</taxon>
        <taxon>Neoptera</taxon>
        <taxon>Endopterygota</taxon>
        <taxon>Coleoptera</taxon>
        <taxon>Polyphaga</taxon>
        <taxon>Elateriformia</taxon>
        <taxon>Buprestoidea</taxon>
        <taxon>Buprestidae</taxon>
        <taxon>Agrilinae</taxon>
        <taxon>Agrilus</taxon>
    </lineage>
</organism>
<evidence type="ECO:0000313" key="2">
    <source>
        <dbReference type="Proteomes" id="UP000192223"/>
    </source>
</evidence>
<evidence type="ECO:0000313" key="3">
    <source>
        <dbReference type="RefSeq" id="XP_018334964.1"/>
    </source>
</evidence>
<dbReference type="AlphaFoldDB" id="A0A1W4XG34"/>
<feature type="region of interest" description="Disordered" evidence="1">
    <location>
        <begin position="135"/>
        <end position="154"/>
    </location>
</feature>
<dbReference type="KEGG" id="apln:108743864"/>
<evidence type="ECO:0000256" key="1">
    <source>
        <dbReference type="SAM" id="MobiDB-lite"/>
    </source>
</evidence>